<feature type="domain" description="Peptidase S9 prolyl oligopeptidase catalytic" evidence="2">
    <location>
        <begin position="525"/>
        <end position="718"/>
    </location>
</feature>
<dbReference type="EMBL" id="BMIB01000002">
    <property type="protein sequence ID" value="GGH67900.1"/>
    <property type="molecule type" value="Genomic_DNA"/>
</dbReference>
<dbReference type="Gene3D" id="2.140.10.30">
    <property type="entry name" value="Dipeptidylpeptidase IV, N-terminal domain"/>
    <property type="match status" value="1"/>
</dbReference>
<feature type="chain" id="PRO_5036881156" evidence="1">
    <location>
        <begin position="24"/>
        <end position="718"/>
    </location>
</feature>
<dbReference type="Pfam" id="PF00326">
    <property type="entry name" value="Peptidase_S9"/>
    <property type="match status" value="1"/>
</dbReference>
<proteinExistence type="predicted"/>
<dbReference type="GO" id="GO:0008239">
    <property type="term" value="F:dipeptidyl-peptidase activity"/>
    <property type="evidence" value="ECO:0007669"/>
    <property type="project" value="TreeGrafter"/>
</dbReference>
<dbReference type="GO" id="GO:0006508">
    <property type="term" value="P:proteolysis"/>
    <property type="evidence" value="ECO:0007669"/>
    <property type="project" value="InterPro"/>
</dbReference>
<dbReference type="AlphaFoldDB" id="A0A917IXI7"/>
<dbReference type="InterPro" id="IPR029058">
    <property type="entry name" value="AB_hydrolase_fold"/>
</dbReference>
<dbReference type="PANTHER" id="PTHR11731">
    <property type="entry name" value="PROTEASE FAMILY S9B,C DIPEPTIDYL-PEPTIDASE IV-RELATED"/>
    <property type="match status" value="1"/>
</dbReference>
<dbReference type="GO" id="GO:0008236">
    <property type="term" value="F:serine-type peptidase activity"/>
    <property type="evidence" value="ECO:0007669"/>
    <property type="project" value="InterPro"/>
</dbReference>
<reference evidence="4" key="1">
    <citation type="journal article" date="2014" name="Int. J. Syst. Evol. Microbiol.">
        <title>Complete genome sequence of Corynebacterium casei LMG S-19264T (=DSM 44701T), isolated from a smear-ripened cheese.</title>
        <authorList>
            <consortium name="US DOE Joint Genome Institute (JGI-PGF)"/>
            <person name="Walter F."/>
            <person name="Albersmeier A."/>
            <person name="Kalinowski J."/>
            <person name="Ruckert C."/>
        </authorList>
    </citation>
    <scope>NUCLEOTIDE SEQUENCE</scope>
    <source>
        <strain evidence="4">CGMCC 1.15290</strain>
    </source>
</reference>
<dbReference type="PANTHER" id="PTHR11731:SF193">
    <property type="entry name" value="DIPEPTIDYL PEPTIDASE 9"/>
    <property type="match status" value="1"/>
</dbReference>
<dbReference type="RefSeq" id="WP_188952308.1">
    <property type="nucleotide sequence ID" value="NZ_BMIB01000002.1"/>
</dbReference>
<evidence type="ECO:0000259" key="2">
    <source>
        <dbReference type="Pfam" id="PF00326"/>
    </source>
</evidence>
<dbReference type="Pfam" id="PF00930">
    <property type="entry name" value="DPPIV_N"/>
    <property type="match status" value="1"/>
</dbReference>
<protein>
    <submittedName>
        <fullName evidence="4">Prolyl tripeptidyl peptidase</fullName>
    </submittedName>
</protein>
<keyword evidence="5" id="KW-1185">Reference proteome</keyword>
<dbReference type="InterPro" id="IPR050278">
    <property type="entry name" value="Serine_Prot_S9B/DPPIV"/>
</dbReference>
<gene>
    <name evidence="4" type="ORF">GCM10011379_23660</name>
</gene>
<evidence type="ECO:0000259" key="3">
    <source>
        <dbReference type="Pfam" id="PF00930"/>
    </source>
</evidence>
<dbReference type="InterPro" id="IPR002469">
    <property type="entry name" value="Peptidase_S9B_N"/>
</dbReference>
<evidence type="ECO:0000256" key="1">
    <source>
        <dbReference type="SAM" id="SignalP"/>
    </source>
</evidence>
<dbReference type="SUPFAM" id="SSF53474">
    <property type="entry name" value="alpha/beta-Hydrolases"/>
    <property type="match status" value="1"/>
</dbReference>
<dbReference type="SUPFAM" id="SSF82171">
    <property type="entry name" value="DPP6 N-terminal domain-like"/>
    <property type="match status" value="1"/>
</dbReference>
<accession>A0A917IXI7</accession>
<feature type="signal peptide" evidence="1">
    <location>
        <begin position="1"/>
        <end position="23"/>
    </location>
</feature>
<feature type="domain" description="Dipeptidylpeptidase IV N-terminal" evidence="3">
    <location>
        <begin position="151"/>
        <end position="438"/>
    </location>
</feature>
<name>A0A917IXI7_9BACT</name>
<comment type="caution">
    <text evidence="4">The sequence shown here is derived from an EMBL/GenBank/DDBJ whole genome shotgun (WGS) entry which is preliminary data.</text>
</comment>
<reference evidence="4" key="2">
    <citation type="submission" date="2020-09" db="EMBL/GenBank/DDBJ databases">
        <authorList>
            <person name="Sun Q."/>
            <person name="Zhou Y."/>
        </authorList>
    </citation>
    <scope>NUCLEOTIDE SEQUENCE</scope>
    <source>
        <strain evidence="4">CGMCC 1.15290</strain>
    </source>
</reference>
<sequence length="718" mass="80917">MYITSGRSLLTLLLTGGISLVSAQPKQFTMAQATNGMRQELATEKLKQFEWVPGQQAYTRALTVNKKQYWIKYAVPAMKADTLLQLDQLNQQLFSTAPLPVLPQLHWLSATEVWFSKGSNYYTGTLTGNSLQWSNWCTLPAEAENVFVDKTSRNIAFTQQNNIYLRLASGEIKTITTDGSAGIVNGQSVHRDEFGIDHGLFFSPSGNLLAFYRMDQQMVADYPITDWTETPAKVNNIKYPMAGRTSHQVTLGVYNPATGKTTFMQTGTPADQYLTSVSWSPDEQSVYIALLNRAQNHLQLNQYNAGSGQLIKTLLEEKSDKYVHPMHNLTFLPWAKDQFIWWTEKDGFDHLYLYNTNGQLIRQLTKGNWLVNEIAGFNEKQQTVVYTSTEVSPTEKHIYTVDTRTGRKQQLTTAAGWHDAVTNGTYVMDTWSAAQTPYTARLTDINGKWQQTLLIATDPLLGFNRPIVRPLVLKAADGTPLHGKLILPVDFDSTKKYPVIVYLYNGPGIQLIKNTFPASGNLWYEYMAQRGYMVFTMDGRGSSNRGLAFEQATWQHLGAVEMEDQLQGVAYLRSLPYTDTARMGVHGWSYGGFMTTSLMLRHPGVFKAAVAGGPVIDWRMYEIMYTERYMSSPQVNKAGYDEASLLTKTPGLKGNLMLIHGTSDDVVVWQHSIDFIKACVDNGKQVDYFVYPGHLHNVLGKDRVHLMQKITDYFTSHL</sequence>
<dbReference type="Gene3D" id="3.40.50.1820">
    <property type="entry name" value="alpha/beta hydrolase"/>
    <property type="match status" value="1"/>
</dbReference>
<dbReference type="InterPro" id="IPR001375">
    <property type="entry name" value="Peptidase_S9_cat"/>
</dbReference>
<dbReference type="Proteomes" id="UP000627292">
    <property type="component" value="Unassembled WGS sequence"/>
</dbReference>
<keyword evidence="1" id="KW-0732">Signal</keyword>
<organism evidence="4 5">
    <name type="scientific">Filimonas zeae</name>
    <dbReference type="NCBI Taxonomy" id="1737353"/>
    <lineage>
        <taxon>Bacteria</taxon>
        <taxon>Pseudomonadati</taxon>
        <taxon>Bacteroidota</taxon>
        <taxon>Chitinophagia</taxon>
        <taxon>Chitinophagales</taxon>
        <taxon>Chitinophagaceae</taxon>
        <taxon>Filimonas</taxon>
    </lineage>
</organism>
<evidence type="ECO:0000313" key="4">
    <source>
        <dbReference type="EMBL" id="GGH67900.1"/>
    </source>
</evidence>
<evidence type="ECO:0000313" key="5">
    <source>
        <dbReference type="Proteomes" id="UP000627292"/>
    </source>
</evidence>